<name>A0ABN6M6J8_9BACT</name>
<organism evidence="1 2">
    <name type="scientific">Desulfofustis limnaeus</name>
    <dbReference type="NCBI Taxonomy" id="2740163"/>
    <lineage>
        <taxon>Bacteria</taxon>
        <taxon>Pseudomonadati</taxon>
        <taxon>Thermodesulfobacteriota</taxon>
        <taxon>Desulfobulbia</taxon>
        <taxon>Desulfobulbales</taxon>
        <taxon>Desulfocapsaceae</taxon>
        <taxon>Desulfofustis</taxon>
    </lineage>
</organism>
<proteinExistence type="predicted"/>
<sequence length="71" mass="7903">MVGTSVGTYKPHNIETSLIRYNLVYEAIQVFNNSIIHLNISIVLLSVEPIADCARYDALRQEVPHATAMTS</sequence>
<gene>
    <name evidence="1" type="ORF">DPPLL_28100</name>
</gene>
<protein>
    <submittedName>
        <fullName evidence="1">Uncharacterized protein</fullName>
    </submittedName>
</protein>
<accession>A0ABN6M6J8</accession>
<evidence type="ECO:0000313" key="1">
    <source>
        <dbReference type="EMBL" id="BDD88445.1"/>
    </source>
</evidence>
<evidence type="ECO:0000313" key="2">
    <source>
        <dbReference type="Proteomes" id="UP000830055"/>
    </source>
</evidence>
<dbReference type="EMBL" id="AP025516">
    <property type="protein sequence ID" value="BDD88445.1"/>
    <property type="molecule type" value="Genomic_DNA"/>
</dbReference>
<keyword evidence="2" id="KW-1185">Reference proteome</keyword>
<reference evidence="1 2" key="1">
    <citation type="submission" date="2022-01" db="EMBL/GenBank/DDBJ databases">
        <title>Desulfofustis limnae sp. nov., a novel mesophilic sulfate-reducing bacterium isolated from marsh soil.</title>
        <authorList>
            <person name="Watanabe M."/>
            <person name="Takahashi A."/>
            <person name="Kojima H."/>
            <person name="Fukui M."/>
        </authorList>
    </citation>
    <scope>NUCLEOTIDE SEQUENCE [LARGE SCALE GENOMIC DNA]</scope>
    <source>
        <strain evidence="1 2">PPLL</strain>
    </source>
</reference>
<dbReference type="Proteomes" id="UP000830055">
    <property type="component" value="Chromosome"/>
</dbReference>